<feature type="region of interest" description="Disordered" evidence="1">
    <location>
        <begin position="98"/>
        <end position="124"/>
    </location>
</feature>
<evidence type="ECO:0000313" key="3">
    <source>
        <dbReference type="Proteomes" id="UP001176941"/>
    </source>
</evidence>
<evidence type="ECO:0000313" key="2">
    <source>
        <dbReference type="EMBL" id="CAI9165851.1"/>
    </source>
</evidence>
<protein>
    <submittedName>
        <fullName evidence="2">Uncharacterized protein</fullName>
    </submittedName>
</protein>
<sequence>MATVGAKAFRRPPPGHPAPGRGINIDSAPGGGSGSTGSTRRVASEGHALGEAFVIAHAAQPGPSEPVGPPAWLRNPARRARGSGFAPFPYWSSDANPRLGRESRCQRPRPCAVRLDRPSDPAQVLSKTGVHPALAMDRRSFGDRSAEMRVYLGLPRTDLVASYSPGEVPKPTCAGAVASGAFRPLEAPPARGAVPCGVRPAASAGFTLSALSELM</sequence>
<reference evidence="2" key="1">
    <citation type="submission" date="2023-04" db="EMBL/GenBank/DDBJ databases">
        <authorList>
            <consortium name="ELIXIR-Norway"/>
        </authorList>
    </citation>
    <scope>NUCLEOTIDE SEQUENCE [LARGE SCALE GENOMIC DNA]</scope>
</reference>
<accession>A0ABN8YY40</accession>
<name>A0ABN8YY40_RANTA</name>
<gene>
    <name evidence="2" type="ORF">MRATA1EN1_LOCUS14813</name>
</gene>
<dbReference type="EMBL" id="OX459961">
    <property type="protein sequence ID" value="CAI9165851.1"/>
    <property type="molecule type" value="Genomic_DNA"/>
</dbReference>
<dbReference type="Proteomes" id="UP001176941">
    <property type="component" value="Chromosome 25"/>
</dbReference>
<keyword evidence="3" id="KW-1185">Reference proteome</keyword>
<organism evidence="2 3">
    <name type="scientific">Rangifer tarandus platyrhynchus</name>
    <name type="common">Svalbard reindeer</name>
    <dbReference type="NCBI Taxonomy" id="3082113"/>
    <lineage>
        <taxon>Eukaryota</taxon>
        <taxon>Metazoa</taxon>
        <taxon>Chordata</taxon>
        <taxon>Craniata</taxon>
        <taxon>Vertebrata</taxon>
        <taxon>Euteleostomi</taxon>
        <taxon>Mammalia</taxon>
        <taxon>Eutheria</taxon>
        <taxon>Laurasiatheria</taxon>
        <taxon>Artiodactyla</taxon>
        <taxon>Ruminantia</taxon>
        <taxon>Pecora</taxon>
        <taxon>Cervidae</taxon>
        <taxon>Odocoileinae</taxon>
        <taxon>Rangifer</taxon>
    </lineage>
</organism>
<feature type="region of interest" description="Disordered" evidence="1">
    <location>
        <begin position="1"/>
        <end position="48"/>
    </location>
</feature>
<proteinExistence type="predicted"/>
<evidence type="ECO:0000256" key="1">
    <source>
        <dbReference type="SAM" id="MobiDB-lite"/>
    </source>
</evidence>